<dbReference type="InterPro" id="IPR051531">
    <property type="entry name" value="N-acetyltransferase"/>
</dbReference>
<reference evidence="5" key="2">
    <citation type="submission" date="2020-09" db="EMBL/GenBank/DDBJ databases">
        <authorList>
            <person name="Sun Q."/>
            <person name="Zhou Y."/>
        </authorList>
    </citation>
    <scope>NUCLEOTIDE SEQUENCE</scope>
    <source>
        <strain evidence="5">CGMCC 1.12777</strain>
    </source>
</reference>
<keyword evidence="1" id="KW-0808">Transferase</keyword>
<dbReference type="GO" id="GO:0005737">
    <property type="term" value="C:cytoplasm"/>
    <property type="evidence" value="ECO:0007669"/>
    <property type="project" value="TreeGrafter"/>
</dbReference>
<dbReference type="Pfam" id="PF13302">
    <property type="entry name" value="Acetyltransf_3"/>
    <property type="match status" value="1"/>
</dbReference>
<dbReference type="Gene3D" id="3.40.630.30">
    <property type="match status" value="1"/>
</dbReference>
<accession>A0A8J2ZV73</accession>
<feature type="domain" description="N-acetyltransferase" evidence="4">
    <location>
        <begin position="8"/>
        <end position="178"/>
    </location>
</feature>
<dbReference type="AlphaFoldDB" id="A0A8J2ZV73"/>
<evidence type="ECO:0000259" key="4">
    <source>
        <dbReference type="PROSITE" id="PS51186"/>
    </source>
</evidence>
<name>A0A8J2ZV73_9BACL</name>
<organism evidence="5 6">
    <name type="scientific">Pullulanibacillus pueri</name>
    <dbReference type="NCBI Taxonomy" id="1437324"/>
    <lineage>
        <taxon>Bacteria</taxon>
        <taxon>Bacillati</taxon>
        <taxon>Bacillota</taxon>
        <taxon>Bacilli</taxon>
        <taxon>Bacillales</taxon>
        <taxon>Sporolactobacillaceae</taxon>
        <taxon>Pullulanibacillus</taxon>
    </lineage>
</organism>
<dbReference type="InterPro" id="IPR016181">
    <property type="entry name" value="Acyl_CoA_acyltransferase"/>
</dbReference>
<reference evidence="5" key="1">
    <citation type="journal article" date="2014" name="Int. J. Syst. Evol. Microbiol.">
        <title>Complete genome sequence of Corynebacterium casei LMG S-19264T (=DSM 44701T), isolated from a smear-ripened cheese.</title>
        <authorList>
            <consortium name="US DOE Joint Genome Institute (JGI-PGF)"/>
            <person name="Walter F."/>
            <person name="Albersmeier A."/>
            <person name="Kalinowski J."/>
            <person name="Ruckert C."/>
        </authorList>
    </citation>
    <scope>NUCLEOTIDE SEQUENCE</scope>
    <source>
        <strain evidence="5">CGMCC 1.12777</strain>
    </source>
</reference>
<comment type="similarity">
    <text evidence="3">Belongs to the acetyltransferase family. RimJ subfamily.</text>
</comment>
<keyword evidence="6" id="KW-1185">Reference proteome</keyword>
<evidence type="ECO:0000313" key="6">
    <source>
        <dbReference type="Proteomes" id="UP000656813"/>
    </source>
</evidence>
<dbReference type="PANTHER" id="PTHR43792">
    <property type="entry name" value="GNAT FAMILY, PUTATIVE (AFU_ORTHOLOGUE AFUA_3G00765)-RELATED-RELATED"/>
    <property type="match status" value="1"/>
</dbReference>
<evidence type="ECO:0000313" key="5">
    <source>
        <dbReference type="EMBL" id="GGH81010.1"/>
    </source>
</evidence>
<keyword evidence="2" id="KW-0012">Acyltransferase</keyword>
<dbReference type="SUPFAM" id="SSF55729">
    <property type="entry name" value="Acyl-CoA N-acyltransferases (Nat)"/>
    <property type="match status" value="1"/>
</dbReference>
<dbReference type="GO" id="GO:0008999">
    <property type="term" value="F:protein-N-terminal-alanine acetyltransferase activity"/>
    <property type="evidence" value="ECO:0007669"/>
    <property type="project" value="TreeGrafter"/>
</dbReference>
<dbReference type="EMBL" id="BMFV01000011">
    <property type="protein sequence ID" value="GGH81010.1"/>
    <property type="molecule type" value="Genomic_DNA"/>
</dbReference>
<dbReference type="InterPro" id="IPR000182">
    <property type="entry name" value="GNAT_dom"/>
</dbReference>
<sequence length="184" mass="21351">MIIEGSRIFLQPLEKKDAPMVLAFEMKNRAFFEQFSIDREDDYYSLEGQIKLIDKHQRQREQDQAYYFGIFLKNIEEFIGSVALFKVERGPAQSAMVGYTLDQENNGKGYMTEAVQLILHYAFNILNLHRVEAGVMPINIGSIKVLEKAGFHKEGLAKQNVKIRGKWEDHQMMAIINPHDERKI</sequence>
<evidence type="ECO:0000256" key="2">
    <source>
        <dbReference type="ARBA" id="ARBA00023315"/>
    </source>
</evidence>
<evidence type="ECO:0000256" key="1">
    <source>
        <dbReference type="ARBA" id="ARBA00022679"/>
    </source>
</evidence>
<dbReference type="PROSITE" id="PS51186">
    <property type="entry name" value="GNAT"/>
    <property type="match status" value="1"/>
</dbReference>
<dbReference type="Proteomes" id="UP000656813">
    <property type="component" value="Unassembled WGS sequence"/>
</dbReference>
<dbReference type="PANTHER" id="PTHR43792:SF8">
    <property type="entry name" value="[RIBOSOMAL PROTEIN US5]-ALANINE N-ACETYLTRANSFERASE"/>
    <property type="match status" value="1"/>
</dbReference>
<proteinExistence type="inferred from homology"/>
<evidence type="ECO:0000256" key="3">
    <source>
        <dbReference type="ARBA" id="ARBA00038502"/>
    </source>
</evidence>
<comment type="caution">
    <text evidence="5">The sequence shown here is derived from an EMBL/GenBank/DDBJ whole genome shotgun (WGS) entry which is preliminary data.</text>
</comment>
<gene>
    <name evidence="5" type="primary">yjcK</name>
    <name evidence="5" type="ORF">GCM10007096_18270</name>
</gene>
<protein>
    <submittedName>
        <fullName evidence="5">Putative ribosomal-protein-alanine acetyltransferase</fullName>
    </submittedName>
</protein>